<dbReference type="PROSITE" id="PS51779">
    <property type="entry name" value="POTRA"/>
    <property type="match status" value="1"/>
</dbReference>
<sequence length="342" mass="36198">MRRPSGPAQRTPPPPSAPTRREPQQQASVTARGAGTRDSQPRESEPREPIARPVGLSTSERLDGPARPQDTRPSERPEADSPAAPASRFASWRELRRAVAARRRIEREEARRFTARTRRRRQIQLGIAGFVVLVLGGAVVTAYSPVMSLRHIEVVGTHNVKAAEVQKALAGELGTPLPLVRSADVAHALDDFRLIESYSTQLEPPSTLVVRITERTPLGVVKQGSSYEVVDQAGVVLSAGATPAAGLPIITVPKGEQPEKSTGFAATAAVIAALPSTVRTSVTGASATGANDVTFTLKGGKRVIWGGTGDMDLKTADLQALLKGAAGASVYDVSSPRAPITR</sequence>
<evidence type="ECO:0000256" key="6">
    <source>
        <dbReference type="ARBA" id="ARBA00023136"/>
    </source>
</evidence>
<keyword evidence="5 9" id="KW-1133">Transmembrane helix</keyword>
<evidence type="ECO:0000256" key="8">
    <source>
        <dbReference type="SAM" id="MobiDB-lite"/>
    </source>
</evidence>
<feature type="compositionally biased region" description="Basic and acidic residues" evidence="8">
    <location>
        <begin position="39"/>
        <end position="50"/>
    </location>
</feature>
<proteinExistence type="predicted"/>
<dbReference type="EMBL" id="BAABBX010000016">
    <property type="protein sequence ID" value="GAA4194212.1"/>
    <property type="molecule type" value="Genomic_DNA"/>
</dbReference>
<feature type="region of interest" description="Disordered" evidence="8">
    <location>
        <begin position="1"/>
        <end position="89"/>
    </location>
</feature>
<dbReference type="InterPro" id="IPR050487">
    <property type="entry name" value="FtsQ_DivIB"/>
</dbReference>
<keyword evidence="12" id="KW-1185">Reference proteome</keyword>
<accession>A0ABP8AZC9</accession>
<comment type="caution">
    <text evidence="11">The sequence shown here is derived from an EMBL/GenBank/DDBJ whole genome shotgun (WGS) entry which is preliminary data.</text>
</comment>
<feature type="transmembrane region" description="Helical" evidence="9">
    <location>
        <begin position="125"/>
        <end position="143"/>
    </location>
</feature>
<keyword evidence="3" id="KW-0132">Cell division</keyword>
<feature type="domain" description="POTRA" evidence="10">
    <location>
        <begin position="147"/>
        <end position="215"/>
    </location>
</feature>
<dbReference type="PANTHER" id="PTHR37820">
    <property type="entry name" value="CELL DIVISION PROTEIN DIVIB"/>
    <property type="match status" value="1"/>
</dbReference>
<dbReference type="Gene3D" id="3.10.20.310">
    <property type="entry name" value="membrane protein fhac"/>
    <property type="match status" value="1"/>
</dbReference>
<reference evidence="12" key="1">
    <citation type="journal article" date="2019" name="Int. J. Syst. Evol. Microbiol.">
        <title>The Global Catalogue of Microorganisms (GCM) 10K type strain sequencing project: providing services to taxonomists for standard genome sequencing and annotation.</title>
        <authorList>
            <consortium name="The Broad Institute Genomics Platform"/>
            <consortium name="The Broad Institute Genome Sequencing Center for Infectious Disease"/>
            <person name="Wu L."/>
            <person name="Ma J."/>
        </authorList>
    </citation>
    <scope>NUCLEOTIDE SEQUENCE [LARGE SCALE GENOMIC DNA]</scope>
    <source>
        <strain evidence="12">JCM 17593</strain>
    </source>
</reference>
<dbReference type="InterPro" id="IPR013685">
    <property type="entry name" value="POTRA_FtsQ_type"/>
</dbReference>
<dbReference type="PANTHER" id="PTHR37820:SF1">
    <property type="entry name" value="CELL DIVISION PROTEIN FTSQ"/>
    <property type="match status" value="1"/>
</dbReference>
<evidence type="ECO:0000256" key="1">
    <source>
        <dbReference type="ARBA" id="ARBA00004370"/>
    </source>
</evidence>
<name>A0ABP8AZC9_9MICO</name>
<comment type="subcellular location">
    <subcellularLocation>
        <location evidence="1">Membrane</location>
    </subcellularLocation>
</comment>
<organism evidence="11 12">
    <name type="scientific">Gryllotalpicola kribbensis</name>
    <dbReference type="NCBI Taxonomy" id="993084"/>
    <lineage>
        <taxon>Bacteria</taxon>
        <taxon>Bacillati</taxon>
        <taxon>Actinomycetota</taxon>
        <taxon>Actinomycetes</taxon>
        <taxon>Micrococcales</taxon>
        <taxon>Microbacteriaceae</taxon>
        <taxon>Gryllotalpicola</taxon>
    </lineage>
</organism>
<dbReference type="InterPro" id="IPR005548">
    <property type="entry name" value="Cell_div_FtsQ/DivIB_C"/>
</dbReference>
<evidence type="ECO:0000256" key="5">
    <source>
        <dbReference type="ARBA" id="ARBA00022989"/>
    </source>
</evidence>
<evidence type="ECO:0000259" key="10">
    <source>
        <dbReference type="PROSITE" id="PS51779"/>
    </source>
</evidence>
<dbReference type="InterPro" id="IPR034746">
    <property type="entry name" value="POTRA"/>
</dbReference>
<keyword evidence="6 9" id="KW-0472">Membrane</keyword>
<dbReference type="RefSeq" id="WP_344778191.1">
    <property type="nucleotide sequence ID" value="NZ_BAABBX010000016.1"/>
</dbReference>
<evidence type="ECO:0000256" key="2">
    <source>
        <dbReference type="ARBA" id="ARBA00022475"/>
    </source>
</evidence>
<protein>
    <recommendedName>
        <fullName evidence="10">POTRA domain-containing protein</fullName>
    </recommendedName>
</protein>
<evidence type="ECO:0000256" key="9">
    <source>
        <dbReference type="SAM" id="Phobius"/>
    </source>
</evidence>
<evidence type="ECO:0000313" key="12">
    <source>
        <dbReference type="Proteomes" id="UP001500213"/>
    </source>
</evidence>
<gene>
    <name evidence="11" type="ORF">GCM10022288_29320</name>
</gene>
<evidence type="ECO:0000256" key="4">
    <source>
        <dbReference type="ARBA" id="ARBA00022692"/>
    </source>
</evidence>
<evidence type="ECO:0000313" key="11">
    <source>
        <dbReference type="EMBL" id="GAA4194212.1"/>
    </source>
</evidence>
<dbReference type="Pfam" id="PF08478">
    <property type="entry name" value="POTRA_1"/>
    <property type="match status" value="1"/>
</dbReference>
<dbReference type="Pfam" id="PF03799">
    <property type="entry name" value="FtsQ_DivIB_C"/>
    <property type="match status" value="1"/>
</dbReference>
<evidence type="ECO:0000256" key="7">
    <source>
        <dbReference type="ARBA" id="ARBA00023306"/>
    </source>
</evidence>
<dbReference type="Proteomes" id="UP001500213">
    <property type="component" value="Unassembled WGS sequence"/>
</dbReference>
<keyword evidence="2" id="KW-1003">Cell membrane</keyword>
<feature type="compositionally biased region" description="Basic and acidic residues" evidence="8">
    <location>
        <begin position="60"/>
        <end position="79"/>
    </location>
</feature>
<keyword evidence="4 9" id="KW-0812">Transmembrane</keyword>
<keyword evidence="7" id="KW-0131">Cell cycle</keyword>
<evidence type="ECO:0000256" key="3">
    <source>
        <dbReference type="ARBA" id="ARBA00022618"/>
    </source>
</evidence>